<dbReference type="GO" id="GO:0140268">
    <property type="term" value="C:endoplasmic reticulum-plasma membrane contact site"/>
    <property type="evidence" value="ECO:0007669"/>
    <property type="project" value="TreeGrafter"/>
</dbReference>
<protein>
    <recommendedName>
        <fullName evidence="9">VASt domain-containing protein</fullName>
    </recommendedName>
</protein>
<evidence type="ECO:0000256" key="6">
    <source>
        <dbReference type="SAM" id="Coils"/>
    </source>
</evidence>
<dbReference type="PROSITE" id="PS51778">
    <property type="entry name" value="VAST"/>
    <property type="match status" value="1"/>
</dbReference>
<feature type="compositionally biased region" description="Polar residues" evidence="7">
    <location>
        <begin position="201"/>
        <end position="213"/>
    </location>
</feature>
<feature type="region of interest" description="Disordered" evidence="7">
    <location>
        <begin position="1"/>
        <end position="259"/>
    </location>
</feature>
<dbReference type="GO" id="GO:0032366">
    <property type="term" value="P:intracellular sterol transport"/>
    <property type="evidence" value="ECO:0007669"/>
    <property type="project" value="TreeGrafter"/>
</dbReference>
<dbReference type="InterPro" id="IPR011993">
    <property type="entry name" value="PH-like_dom_sf"/>
</dbReference>
<dbReference type="GO" id="GO:0032934">
    <property type="term" value="F:sterol binding"/>
    <property type="evidence" value="ECO:0007669"/>
    <property type="project" value="TreeGrafter"/>
</dbReference>
<evidence type="ECO:0000259" key="9">
    <source>
        <dbReference type="PROSITE" id="PS51778"/>
    </source>
</evidence>
<dbReference type="GO" id="GO:0032541">
    <property type="term" value="C:cortical endoplasmic reticulum"/>
    <property type="evidence" value="ECO:0007669"/>
    <property type="project" value="TreeGrafter"/>
</dbReference>
<dbReference type="OrthoDB" id="2162691at2759"/>
<reference evidence="10 11" key="1">
    <citation type="submission" date="2016-06" db="EMBL/GenBank/DDBJ databases">
        <title>Evolution of pathogenesis and genome organization in the Tremellales.</title>
        <authorList>
            <person name="Cuomo C."/>
            <person name="Litvintseva A."/>
            <person name="Heitman J."/>
            <person name="Chen Y."/>
            <person name="Sun S."/>
            <person name="Springer D."/>
            <person name="Dromer F."/>
            <person name="Young S."/>
            <person name="Zeng Q."/>
            <person name="Chapman S."/>
            <person name="Gujja S."/>
            <person name="Saif S."/>
            <person name="Birren B."/>
        </authorList>
    </citation>
    <scope>NUCLEOTIDE SEQUENCE [LARGE SCALE GENOMIC DNA]</scope>
    <source>
        <strain evidence="10 11">CBS 6039</strain>
    </source>
</reference>
<dbReference type="STRING" id="1295533.A0A1E3I2Z5"/>
<feature type="domain" description="VASt" evidence="9">
    <location>
        <begin position="522"/>
        <end position="692"/>
    </location>
</feature>
<keyword evidence="6" id="KW-0175">Coiled coil</keyword>
<organism evidence="10 11">
    <name type="scientific">Cryptococcus amylolentus CBS 6039</name>
    <dbReference type="NCBI Taxonomy" id="1295533"/>
    <lineage>
        <taxon>Eukaryota</taxon>
        <taxon>Fungi</taxon>
        <taxon>Dikarya</taxon>
        <taxon>Basidiomycota</taxon>
        <taxon>Agaricomycotina</taxon>
        <taxon>Tremellomycetes</taxon>
        <taxon>Tremellales</taxon>
        <taxon>Cryptococcaceae</taxon>
        <taxon>Cryptococcus</taxon>
    </lineage>
</organism>
<dbReference type="GeneID" id="30152515"/>
<dbReference type="GO" id="GO:0005789">
    <property type="term" value="C:endoplasmic reticulum membrane"/>
    <property type="evidence" value="ECO:0007669"/>
    <property type="project" value="TreeGrafter"/>
</dbReference>
<dbReference type="Pfam" id="PF16016">
    <property type="entry name" value="VASt"/>
    <property type="match status" value="1"/>
</dbReference>
<feature type="compositionally biased region" description="Polar residues" evidence="7">
    <location>
        <begin position="94"/>
        <end position="119"/>
    </location>
</feature>
<comment type="subcellular location">
    <subcellularLocation>
        <location evidence="1">Membrane</location>
        <topology evidence="1">Single-pass membrane protein</topology>
    </subcellularLocation>
</comment>
<keyword evidence="4 8" id="KW-1133">Transmembrane helix</keyword>
<dbReference type="GO" id="GO:0005886">
    <property type="term" value="C:plasma membrane"/>
    <property type="evidence" value="ECO:0007669"/>
    <property type="project" value="TreeGrafter"/>
</dbReference>
<feature type="region of interest" description="Disordered" evidence="7">
    <location>
        <begin position="473"/>
        <end position="516"/>
    </location>
</feature>
<dbReference type="Proteomes" id="UP000094065">
    <property type="component" value="Unassembled WGS sequence"/>
</dbReference>
<evidence type="ECO:0000256" key="2">
    <source>
        <dbReference type="ARBA" id="ARBA00006582"/>
    </source>
</evidence>
<keyword evidence="5 8" id="KW-0472">Membrane</keyword>
<feature type="compositionally biased region" description="Low complexity" evidence="7">
    <location>
        <begin position="38"/>
        <end position="56"/>
    </location>
</feature>
<evidence type="ECO:0000256" key="1">
    <source>
        <dbReference type="ARBA" id="ARBA00004167"/>
    </source>
</evidence>
<evidence type="ECO:0000313" key="11">
    <source>
        <dbReference type="Proteomes" id="UP000094065"/>
    </source>
</evidence>
<feature type="compositionally biased region" description="Low complexity" evidence="7">
    <location>
        <begin position="11"/>
        <end position="28"/>
    </location>
</feature>
<dbReference type="CDD" id="cd13220">
    <property type="entry name" value="PH-GRAM_GRAMDC"/>
    <property type="match status" value="1"/>
</dbReference>
<feature type="transmembrane region" description="Helical" evidence="8">
    <location>
        <begin position="784"/>
        <end position="805"/>
    </location>
</feature>
<evidence type="ECO:0000256" key="8">
    <source>
        <dbReference type="SAM" id="Phobius"/>
    </source>
</evidence>
<evidence type="ECO:0000256" key="5">
    <source>
        <dbReference type="ARBA" id="ARBA00023136"/>
    </source>
</evidence>
<dbReference type="AlphaFoldDB" id="A0A1E3I2Z5"/>
<evidence type="ECO:0000256" key="4">
    <source>
        <dbReference type="ARBA" id="ARBA00022989"/>
    </source>
</evidence>
<dbReference type="EMBL" id="AWGJ01000002">
    <property type="protein sequence ID" value="ODN82962.1"/>
    <property type="molecule type" value="Genomic_DNA"/>
</dbReference>
<dbReference type="InterPro" id="IPR004182">
    <property type="entry name" value="GRAM"/>
</dbReference>
<evidence type="ECO:0000256" key="7">
    <source>
        <dbReference type="SAM" id="MobiDB-lite"/>
    </source>
</evidence>
<dbReference type="GO" id="GO:0120015">
    <property type="term" value="F:sterol transfer activity"/>
    <property type="evidence" value="ECO:0007669"/>
    <property type="project" value="TreeGrafter"/>
</dbReference>
<feature type="compositionally biased region" description="Acidic residues" evidence="7">
    <location>
        <begin position="305"/>
        <end position="326"/>
    </location>
</feature>
<feature type="compositionally biased region" description="Low complexity" evidence="7">
    <location>
        <begin position="68"/>
        <end position="78"/>
    </location>
</feature>
<keyword evidence="11" id="KW-1185">Reference proteome</keyword>
<comment type="similarity">
    <text evidence="2">Belongs to the YSP2 family.</text>
</comment>
<feature type="compositionally biased region" description="Polar residues" evidence="7">
    <location>
        <begin position="164"/>
        <end position="178"/>
    </location>
</feature>
<proteinExistence type="inferred from homology"/>
<feature type="compositionally biased region" description="Basic residues" evidence="7">
    <location>
        <begin position="237"/>
        <end position="248"/>
    </location>
</feature>
<evidence type="ECO:0000256" key="3">
    <source>
        <dbReference type="ARBA" id="ARBA00022692"/>
    </source>
</evidence>
<accession>A0A1E3I2Z5</accession>
<feature type="compositionally biased region" description="Polar residues" evidence="7">
    <location>
        <begin position="249"/>
        <end position="259"/>
    </location>
</feature>
<dbReference type="RefSeq" id="XP_018996962.1">
    <property type="nucleotide sequence ID" value="XM_019134535.1"/>
</dbReference>
<sequence>MATIFNKFRKSSQSDARSRRSASTNSTSGPLSDDDAPRTSTAPSPSPSRRTGASGSLFVEDLAPPTTPSSNNNTVTSSGATESRTPNRPGDLSVPNSAQQQPLGTPKFTLTQDGSNSPRSFDGSPVQDRSPAMNHDNGSNEPVGLGFGKSNPGASDEDDLETPTLDSSFPSTSANRVSAVSIAADPSSRERASSLAFSEGNVRSRSGSMVSRITNRHGPASPNSLMPDDQKGSVSSKKSRKKRDRRRSVTSTASGQSSLAALARGGLQMAGPGTIGDELHIKQHKGRRATSPLKRSPYLTRGEEGDGDELDDEYGEGLDDDDDDDSDLEDTLSVLGYAVASNRRNADFHQVFPSVDEGDYLIDDYGCAYAKDILVQGRAYISENYICFHANIFGWTTDLVIPFTEIKSIEKKMTALVIPNAIGINTATARYTFASFISRDTVYDVMMNIWRLCNPNAVMSSLSLPGTNNSRPASISGELADAEGDAPSGPSAGQQIAGASVKGAGSETHKPTQCACGKDGKHYPEIALEATFPSTPEKVYNLMFNSGWLKTFLSDSQQLRDIEYSDWRTGEGSDQLTRSLSYIKPLNGSIGPKQTTCHITDSRVHFEPEEYIAMVTTTRTPDVPSGGVFSVMTRTCFMWAGGNSTKVVVTTGVEWTGKSWIKGIIEKSAIDGQKTYHDDLKLSMLSYIQSHISEFLPPGAQASVDTPVSGTPAAEVAAAADKQTEAQEYAKKARKDRQEQDWGMVQAGVDSLVAGGKGVVSGFKFCVDGLSDLIFPSGLSKQSVTTLVIIVLVISNVWTYIAFSGGQQRSFLERRSAKRGNDEVAEAVKMVLGQRRDPVQEAQELVRVLDFVERRLGKLREEAKELGDSAVRGGENNGEDLD</sequence>
<dbReference type="Gene3D" id="2.30.29.30">
    <property type="entry name" value="Pleckstrin-homology domain (PH domain)/Phosphotyrosine-binding domain (PTB)"/>
    <property type="match status" value="1"/>
</dbReference>
<comment type="caution">
    <text evidence="10">The sequence shown here is derived from an EMBL/GenBank/DDBJ whole genome shotgun (WGS) entry which is preliminary data.</text>
</comment>
<evidence type="ECO:0000313" key="10">
    <source>
        <dbReference type="EMBL" id="ODN82962.1"/>
    </source>
</evidence>
<dbReference type="Pfam" id="PF02893">
    <property type="entry name" value="GRAM"/>
    <property type="match status" value="1"/>
</dbReference>
<dbReference type="InterPro" id="IPR031968">
    <property type="entry name" value="VASt"/>
</dbReference>
<name>A0A1E3I2Z5_9TREE</name>
<gene>
    <name evidence="10" type="ORF">L202_01206</name>
</gene>
<dbReference type="InterPro" id="IPR051482">
    <property type="entry name" value="Cholesterol_transport"/>
</dbReference>
<dbReference type="PANTHER" id="PTHR23319">
    <property type="entry name" value="GRAM DOMAIN CONTAINING 1B, ISOFORM E"/>
    <property type="match status" value="1"/>
</dbReference>
<dbReference type="PANTHER" id="PTHR23319:SF4">
    <property type="entry name" value="GRAM DOMAIN CONTAINING 1B, ISOFORM E"/>
    <property type="match status" value="1"/>
</dbReference>
<feature type="coiled-coil region" evidence="6">
    <location>
        <begin position="842"/>
        <end position="869"/>
    </location>
</feature>
<feature type="region of interest" description="Disordered" evidence="7">
    <location>
        <begin position="281"/>
        <end position="326"/>
    </location>
</feature>
<dbReference type="GO" id="GO:0005739">
    <property type="term" value="C:mitochondrion"/>
    <property type="evidence" value="ECO:0007669"/>
    <property type="project" value="TreeGrafter"/>
</dbReference>
<keyword evidence="3 8" id="KW-0812">Transmembrane</keyword>
<dbReference type="SMART" id="SM00568">
    <property type="entry name" value="GRAM"/>
    <property type="match status" value="1"/>
</dbReference>